<dbReference type="PANTHER" id="PTHR43428:SF1">
    <property type="entry name" value="ARSENATE REDUCTASE"/>
    <property type="match status" value="1"/>
</dbReference>
<reference evidence="4" key="1">
    <citation type="submission" date="2011-02" db="EMBL/GenBank/DDBJ databases">
        <title>The complete genome of Planctomyces brasiliensis DSM 5305.</title>
        <authorList>
            <person name="Lucas S."/>
            <person name="Copeland A."/>
            <person name="Lapidus A."/>
            <person name="Bruce D."/>
            <person name="Goodwin L."/>
            <person name="Pitluck S."/>
            <person name="Kyrpides N."/>
            <person name="Mavromatis K."/>
            <person name="Pagani I."/>
            <person name="Ivanova N."/>
            <person name="Ovchinnikova G."/>
            <person name="Lu M."/>
            <person name="Detter J.C."/>
            <person name="Han C."/>
            <person name="Land M."/>
            <person name="Hauser L."/>
            <person name="Markowitz V."/>
            <person name="Cheng J.-F."/>
            <person name="Hugenholtz P."/>
            <person name="Woyke T."/>
            <person name="Wu D."/>
            <person name="Tindall B."/>
            <person name="Pomrenke H.G."/>
            <person name="Brambilla E."/>
            <person name="Klenk H.-P."/>
            <person name="Eisen J.A."/>
        </authorList>
    </citation>
    <scope>NUCLEOTIDE SEQUENCE [LARGE SCALE GENOMIC DNA]</scope>
    <source>
        <strain evidence="4">ATCC 49424 / DSM 5305 / JCM 21570 / NBRC 103401 / IFAM 1448</strain>
    </source>
</reference>
<dbReference type="eggNOG" id="COG0394">
    <property type="taxonomic scope" value="Bacteria"/>
</dbReference>
<dbReference type="SUPFAM" id="SSF52788">
    <property type="entry name" value="Phosphotyrosine protein phosphatases I"/>
    <property type="match status" value="1"/>
</dbReference>
<dbReference type="OrthoDB" id="9784339at2"/>
<accession>F0SH48</accession>
<evidence type="ECO:0000256" key="1">
    <source>
        <dbReference type="ARBA" id="ARBA00022849"/>
    </source>
</evidence>
<dbReference type="Gene3D" id="3.40.50.2300">
    <property type="match status" value="1"/>
</dbReference>
<name>F0SH48_RUBBR</name>
<dbReference type="AlphaFoldDB" id="F0SH48"/>
<dbReference type="SMART" id="SM00226">
    <property type="entry name" value="LMWPc"/>
    <property type="match status" value="1"/>
</dbReference>
<dbReference type="EMBL" id="CP002546">
    <property type="protein sequence ID" value="ADY60589.1"/>
    <property type="molecule type" value="Genomic_DNA"/>
</dbReference>
<keyword evidence="4" id="KW-1185">Reference proteome</keyword>
<evidence type="ECO:0000313" key="3">
    <source>
        <dbReference type="EMBL" id="ADY60589.1"/>
    </source>
</evidence>
<dbReference type="CDD" id="cd16345">
    <property type="entry name" value="LMWP_ArsC"/>
    <property type="match status" value="1"/>
</dbReference>
<dbReference type="STRING" id="756272.Plabr_2992"/>
<dbReference type="KEGG" id="pbs:Plabr_2992"/>
<dbReference type="InterPro" id="IPR023485">
    <property type="entry name" value="Ptyr_pPase"/>
</dbReference>
<dbReference type="HOGENOM" id="CLU_071415_3_2_0"/>
<evidence type="ECO:0000313" key="4">
    <source>
        <dbReference type="Proteomes" id="UP000006860"/>
    </source>
</evidence>
<dbReference type="PANTHER" id="PTHR43428">
    <property type="entry name" value="ARSENATE REDUCTASE"/>
    <property type="match status" value="1"/>
</dbReference>
<protein>
    <submittedName>
        <fullName evidence="3">Protein tyrosine phosphatase</fullName>
    </submittedName>
</protein>
<organism evidence="3 4">
    <name type="scientific">Rubinisphaera brasiliensis (strain ATCC 49424 / DSM 5305 / JCM 21570 / IAM 15109 / NBRC 103401 / IFAM 1448)</name>
    <name type="common">Planctomyces brasiliensis</name>
    <dbReference type="NCBI Taxonomy" id="756272"/>
    <lineage>
        <taxon>Bacteria</taxon>
        <taxon>Pseudomonadati</taxon>
        <taxon>Planctomycetota</taxon>
        <taxon>Planctomycetia</taxon>
        <taxon>Planctomycetales</taxon>
        <taxon>Planctomycetaceae</taxon>
        <taxon>Rubinisphaera</taxon>
    </lineage>
</organism>
<evidence type="ECO:0000259" key="2">
    <source>
        <dbReference type="SMART" id="SM00226"/>
    </source>
</evidence>
<feature type="domain" description="Phosphotyrosine protein phosphatase I" evidence="2">
    <location>
        <begin position="4"/>
        <end position="139"/>
    </location>
</feature>
<proteinExistence type="predicted"/>
<sequence>MEKRHVIFLCTGNSARSQMAEALLRKYGGDRFEAHSAGVEPKEINPLTIQVMEEIGISLEGHRSKSPGEFLGRVPIRYAVMVCERAERECPHIWPFGATVLSWPFEDPAAFEGTEEERLQKFREVRDEIEQRIQEWLTETAAA</sequence>
<dbReference type="GO" id="GO:0046685">
    <property type="term" value="P:response to arsenic-containing substance"/>
    <property type="evidence" value="ECO:0007669"/>
    <property type="project" value="UniProtKB-KW"/>
</dbReference>
<dbReference type="Proteomes" id="UP000006860">
    <property type="component" value="Chromosome"/>
</dbReference>
<dbReference type="RefSeq" id="WP_013629310.1">
    <property type="nucleotide sequence ID" value="NC_015174.1"/>
</dbReference>
<dbReference type="InterPro" id="IPR036196">
    <property type="entry name" value="Ptyr_pPase_sf"/>
</dbReference>
<dbReference type="Pfam" id="PF01451">
    <property type="entry name" value="LMWPc"/>
    <property type="match status" value="1"/>
</dbReference>
<gene>
    <name evidence="3" type="ordered locus">Plabr_2992</name>
</gene>
<keyword evidence="1" id="KW-0059">Arsenical resistance</keyword>